<feature type="region of interest" description="Disordered" evidence="1">
    <location>
        <begin position="1"/>
        <end position="29"/>
    </location>
</feature>
<evidence type="ECO:0000313" key="3">
    <source>
        <dbReference type="EMBL" id="MDC0707150.1"/>
    </source>
</evidence>
<gene>
    <name evidence="3" type="ORF">POL68_01585</name>
</gene>
<dbReference type="RefSeq" id="WP_272134398.1">
    <property type="nucleotide sequence ID" value="NZ_JAQNDM010000001.1"/>
</dbReference>
<dbReference type="PROSITE" id="PS50802">
    <property type="entry name" value="OTU"/>
    <property type="match status" value="1"/>
</dbReference>
<evidence type="ECO:0000256" key="1">
    <source>
        <dbReference type="SAM" id="MobiDB-lite"/>
    </source>
</evidence>
<dbReference type="Proteomes" id="UP001221838">
    <property type="component" value="Unassembled WGS sequence"/>
</dbReference>
<evidence type="ECO:0000259" key="2">
    <source>
        <dbReference type="PROSITE" id="PS50802"/>
    </source>
</evidence>
<feature type="compositionally biased region" description="Low complexity" evidence="1">
    <location>
        <begin position="761"/>
        <end position="770"/>
    </location>
</feature>
<dbReference type="InterPro" id="IPR025295">
    <property type="entry name" value="eCIS_core_dom"/>
</dbReference>
<protein>
    <submittedName>
        <fullName evidence="3">DUF4157 domain-containing protein</fullName>
    </submittedName>
</protein>
<name>A0ABT5D228_9BACT</name>
<sequence length="905" mass="98556">MSEHRTRLPVAMGGSIKPRSSKREGAPPHLHPARLLQKLHQAPGALTPRDVLELQRTLGNQAVSQLLANRSGGETRGEGAPTQLKVSVGRSSALPPPAVRQLAAQGTAGVGSAFPHREAIQRAFGRHDISGIQAHTGTTAAATARGMGAMAFATGNHVAFAEAPGLYTAAHEAAHVIQQRAGLQLAGGVGQRGDSHEQHADAVASLVVRGQSAEHLLDKVAPSPSPAPPGRDAVQYTFTVSAHVIAAQEAQYPMSALEVRRIEMPEGDRPDTQYGSRQMSHAVAWTSMFEFWTRTFTGTYPEVRQSLTELSNHDNANDQNPESHELRAQVRHLLGYVDEHTLLPLSEWTQRLEQAVRFYVEAYQKSSFATHAKKAKGRGEASAKQNLVTWNMAMEEEEPPAVTSWEDEVLEHARKLLDVSFSLPADQLCAAYAEWIRMVVTNYAHLGETFAQKVRADVANTPLSPRYQLQFPSLKTLGELLLAWQSNSGTQSLEFIGPTPLPSTAPGFVVSAQVVAHKEDRYPLDAITVQGVLLSEGDRPNTQYGVRQLSHTVAWTAKIQEWAARFRGPLRQVLGALLKASQEDHGVDTNEESRRLRESIALPLRQYLEATPAPEAPLSAWTALVNSSIKGYVEAYQQASFSTHADIPKGRGEAASKASLSMLEQRLASGGGAGSKPKDVFDQALKLVDAPLDKSANLIGKAYNDWLHMLEVVYPHVMQAHAQDFNRLLAATVLPSTLQAPGVQTLAELLDGWRRNQTPASFPFPQQSPSLWDSAQPTPDVSLEPSPQQQAYLAQHHLQLVEIKNDGDCFYNATRAAGVQGTVSDLRERVALALEQEDSAEAEAIREGSWAGPGADRAPEILAQQLHLQYRVIHPNAYIEFIGQGGTVITLVLVQGPPQHYHLAR</sequence>
<dbReference type="Pfam" id="PF13699">
    <property type="entry name" value="eCIS_core"/>
    <property type="match status" value="1"/>
</dbReference>
<comment type="caution">
    <text evidence="3">The sequence shown here is derived from an EMBL/GenBank/DDBJ whole genome shotgun (WGS) entry which is preliminary data.</text>
</comment>
<proteinExistence type="predicted"/>
<dbReference type="EMBL" id="JAQNDM010000001">
    <property type="protein sequence ID" value="MDC0707150.1"/>
    <property type="molecule type" value="Genomic_DNA"/>
</dbReference>
<feature type="domain" description="OTU" evidence="2">
    <location>
        <begin position="798"/>
        <end position="905"/>
    </location>
</feature>
<dbReference type="InterPro" id="IPR003323">
    <property type="entry name" value="OTU_dom"/>
</dbReference>
<feature type="region of interest" description="Disordered" evidence="1">
    <location>
        <begin position="757"/>
        <end position="785"/>
    </location>
</feature>
<organism evidence="3 4">
    <name type="scientific">Stigmatella ashevillensis</name>
    <dbReference type="NCBI Taxonomy" id="2995309"/>
    <lineage>
        <taxon>Bacteria</taxon>
        <taxon>Pseudomonadati</taxon>
        <taxon>Myxococcota</taxon>
        <taxon>Myxococcia</taxon>
        <taxon>Myxococcales</taxon>
        <taxon>Cystobacterineae</taxon>
        <taxon>Archangiaceae</taxon>
        <taxon>Stigmatella</taxon>
    </lineage>
</organism>
<keyword evidence="4" id="KW-1185">Reference proteome</keyword>
<reference evidence="3 4" key="1">
    <citation type="submission" date="2022-11" db="EMBL/GenBank/DDBJ databases">
        <title>Minimal conservation of predation-associated metabolite biosynthetic gene clusters underscores biosynthetic potential of Myxococcota including descriptions for ten novel species: Archangium lansinium sp. nov., Myxococcus landrumus sp. nov., Nannocystis bai.</title>
        <authorList>
            <person name="Ahearne A."/>
            <person name="Stevens C."/>
            <person name="Dowd S."/>
        </authorList>
    </citation>
    <scope>NUCLEOTIDE SEQUENCE [LARGE SCALE GENOMIC DNA]</scope>
    <source>
        <strain evidence="3 4">NCWAL01</strain>
    </source>
</reference>
<accession>A0ABT5D228</accession>
<evidence type="ECO:0000313" key="4">
    <source>
        <dbReference type="Proteomes" id="UP001221838"/>
    </source>
</evidence>